<accession>A0A6G7YHR6</accession>
<keyword evidence="1" id="KW-0472">Membrane</keyword>
<sequence length="225" mass="23314">MSTRRWRPVGAAIILVAALALAVLLVSVQYGLAEEYGAGPGTTLLPFALLPIGVAALAAAMVGFRRTVVAALATFVVLTLAATALAAPLGGQARDRRAQSNDAAFTCNGPNAQIQVPGEVDAAFHQVAHPAPYWLYGPLSGSPLGCTAGIEGPTEESFPAWRSSLLDSGWDVEQDGPEVVVVRGGVRLTLYRDGELSMLHASVAEADDCEDGRSTDLGDGQVSIC</sequence>
<dbReference type="KEGG" id="npi:G7071_13875"/>
<gene>
    <name evidence="2" type="ORF">G7071_13875</name>
</gene>
<dbReference type="Proteomes" id="UP000502035">
    <property type="component" value="Chromosome"/>
</dbReference>
<evidence type="ECO:0000256" key="1">
    <source>
        <dbReference type="SAM" id="Phobius"/>
    </source>
</evidence>
<keyword evidence="1" id="KW-0812">Transmembrane</keyword>
<protein>
    <submittedName>
        <fullName evidence="2">Uncharacterized protein</fullName>
    </submittedName>
</protein>
<feature type="transmembrane region" description="Helical" evidence="1">
    <location>
        <begin position="43"/>
        <end position="62"/>
    </location>
</feature>
<evidence type="ECO:0000313" key="2">
    <source>
        <dbReference type="EMBL" id="QIK76343.1"/>
    </source>
</evidence>
<keyword evidence="3" id="KW-1185">Reference proteome</keyword>
<feature type="transmembrane region" description="Helical" evidence="1">
    <location>
        <begin position="69"/>
        <end position="90"/>
    </location>
</feature>
<name>A0A6G7YHR6_9ACTN</name>
<keyword evidence="1" id="KW-1133">Transmembrane helix</keyword>
<reference evidence="2 3" key="1">
    <citation type="submission" date="2020-03" db="EMBL/GenBank/DDBJ databases">
        <title>Nocardioides sp. nov., isolated from fish.</title>
        <authorList>
            <person name="Hyun D.-W."/>
            <person name="Bae J.-W."/>
        </authorList>
    </citation>
    <scope>NUCLEOTIDE SEQUENCE [LARGE SCALE GENOMIC DNA]</scope>
    <source>
        <strain evidence="2 3">HDW12A</strain>
    </source>
</reference>
<dbReference type="AlphaFoldDB" id="A0A6G7YHR6"/>
<proteinExistence type="predicted"/>
<evidence type="ECO:0000313" key="3">
    <source>
        <dbReference type="Proteomes" id="UP000502035"/>
    </source>
</evidence>
<dbReference type="EMBL" id="CP049866">
    <property type="protein sequence ID" value="QIK76343.1"/>
    <property type="molecule type" value="Genomic_DNA"/>
</dbReference>
<organism evidence="2 3">
    <name type="scientific">Nocardioides piscis</name>
    <dbReference type="NCBI Taxonomy" id="2714938"/>
    <lineage>
        <taxon>Bacteria</taxon>
        <taxon>Bacillati</taxon>
        <taxon>Actinomycetota</taxon>
        <taxon>Actinomycetes</taxon>
        <taxon>Propionibacteriales</taxon>
        <taxon>Nocardioidaceae</taxon>
        <taxon>Nocardioides</taxon>
    </lineage>
</organism>
<dbReference type="RefSeq" id="WP_166319695.1">
    <property type="nucleotide sequence ID" value="NZ_CP049866.1"/>
</dbReference>